<reference evidence="7" key="1">
    <citation type="journal article" date="2015" name="Genome Announc.">
        <title>Draft Genome Sequence of Chemolithoautotrophic Acetogenic Butanol-Producing Eubacterium limosum ATCC 8486.</title>
        <authorList>
            <person name="Song Y."/>
            <person name="Cho B.K."/>
        </authorList>
    </citation>
    <scope>NUCLEOTIDE SEQUENCE</scope>
    <source>
        <strain evidence="7">ATCC 8486</strain>
    </source>
</reference>
<keyword evidence="4 8" id="KW-0808">Transferase</keyword>
<evidence type="ECO:0000256" key="2">
    <source>
        <dbReference type="ARBA" id="ARBA00002788"/>
    </source>
</evidence>
<evidence type="ECO:0000259" key="6">
    <source>
        <dbReference type="PROSITE" id="PS51096"/>
    </source>
</evidence>
<evidence type="ECO:0000313" key="7">
    <source>
        <dbReference type="EMBL" id="ARD66583.1"/>
    </source>
</evidence>
<dbReference type="InterPro" id="IPR012844">
    <property type="entry name" value="DhaM_N"/>
</dbReference>
<reference evidence="8 10" key="4">
    <citation type="submission" date="2023-02" db="EMBL/GenBank/DDBJ databases">
        <title>Comparative genome analysis of Eubacterium limosum species.</title>
        <authorList>
            <person name="Bak J.E."/>
        </authorList>
    </citation>
    <scope>NUCLEOTIDE SEQUENCE [LARGE SCALE GENOMIC DNA]</scope>
    <source>
        <strain evidence="8 10">KGMB01548</strain>
    </source>
</reference>
<evidence type="ECO:0000256" key="4">
    <source>
        <dbReference type="ARBA" id="ARBA00022679"/>
    </source>
</evidence>
<dbReference type="EMBL" id="CP019962">
    <property type="protein sequence ID" value="ARD66583.1"/>
    <property type="molecule type" value="Genomic_DNA"/>
</dbReference>
<keyword evidence="7" id="KW-0418">Kinase</keyword>
<dbReference type="OrthoDB" id="7065393at2"/>
<dbReference type="GO" id="GO:0009401">
    <property type="term" value="P:phosphoenolpyruvate-dependent sugar phosphotransferase system"/>
    <property type="evidence" value="ECO:0007669"/>
    <property type="project" value="InterPro"/>
</dbReference>
<dbReference type="InterPro" id="IPR004701">
    <property type="entry name" value="PTS_EIIA_man-typ"/>
</dbReference>
<reference evidence="9" key="2">
    <citation type="journal article" date="2017" name="Sci. Rep.">
        <title>Determination of the Genome and Primary Transcriptome of Syngas Fermenting Eubacterium limosum ATCC 8486.</title>
        <authorList>
            <person name="Song Y."/>
            <person name="Shin J."/>
            <person name="Jeong Y."/>
            <person name="Jin S."/>
            <person name="Lee J.K."/>
            <person name="Kim D.R."/>
            <person name="Kim S.C."/>
            <person name="Cho S."/>
            <person name="Cho B.K."/>
        </authorList>
    </citation>
    <scope>NUCLEOTIDE SEQUENCE [LARGE SCALE GENOMIC DNA]</scope>
    <source>
        <strain evidence="9">ATCC 8486</strain>
    </source>
</reference>
<keyword evidence="10" id="KW-1185">Reference proteome</keyword>
<dbReference type="InterPro" id="IPR039643">
    <property type="entry name" value="DhaM"/>
</dbReference>
<dbReference type="InterPro" id="IPR036662">
    <property type="entry name" value="PTS_EIIA_man-typ_sf"/>
</dbReference>
<dbReference type="EMBL" id="JAQSVD010000016">
    <property type="protein sequence ID" value="MDE1472587.1"/>
    <property type="molecule type" value="Genomic_DNA"/>
</dbReference>
<dbReference type="Pfam" id="PF03610">
    <property type="entry name" value="EIIA-man"/>
    <property type="match status" value="1"/>
</dbReference>
<comment type="subunit">
    <text evidence="5">Homodimer. The dihydroxyacetone kinase complex is composed of a homodimer of DhaM, a homodimer of DhaK and the subunit DhaL.</text>
</comment>
<dbReference type="NCBIfam" id="TIGR02364">
    <property type="entry name" value="dha_pts"/>
    <property type="match status" value="1"/>
</dbReference>
<proteinExistence type="predicted"/>
<dbReference type="Proteomes" id="UP000192391">
    <property type="component" value="Chromosome"/>
</dbReference>
<dbReference type="Gene3D" id="3.40.50.510">
    <property type="entry name" value="Phosphotransferase system, mannose-type IIA component"/>
    <property type="match status" value="1"/>
</dbReference>
<organism evidence="7 9">
    <name type="scientific">Eubacterium limosum</name>
    <dbReference type="NCBI Taxonomy" id="1736"/>
    <lineage>
        <taxon>Bacteria</taxon>
        <taxon>Bacillati</taxon>
        <taxon>Bacillota</taxon>
        <taxon>Clostridia</taxon>
        <taxon>Eubacteriales</taxon>
        <taxon>Eubacteriaceae</taxon>
        <taxon>Eubacterium</taxon>
    </lineage>
</organism>
<name>A0A0U3FW06_EUBLI</name>
<sequence length="127" mass="13215">MVGIVVVSHSQKVAEGAKELALQMAADAKIAAAGGLQDGSIGTDMEKITNAINEVMSDDGVIMLVDMGSAIMTSEMAIEMSDNPEKIKIVDTPVVEGTIFGAVEASIGSSMEQIMDVLAQAKTQPKF</sequence>
<dbReference type="PANTHER" id="PTHR38594">
    <property type="entry name" value="PEP-DEPENDENT DIHYDROXYACETONE KINASE, PHOSPHORYL DONOR SUBUNIT DHAM"/>
    <property type="match status" value="1"/>
</dbReference>
<evidence type="ECO:0000313" key="9">
    <source>
        <dbReference type="Proteomes" id="UP000192391"/>
    </source>
</evidence>
<accession>A0A0U3FW06</accession>
<reference evidence="7" key="3">
    <citation type="submission" date="2017-02" db="EMBL/GenBank/DDBJ databases">
        <title>Integrative analysis reveals regulation of autotrophic growth of syngas fermenting bacteria at the translational level.</title>
        <authorList>
            <person name="Song Y."/>
            <person name="Shin J."/>
            <person name="Jeong Y."/>
            <person name="Jin S."/>
            <person name="Kim D.R."/>
            <person name="Kim S.C."/>
            <person name="Cho S."/>
            <person name="Cho B.-K."/>
        </authorList>
    </citation>
    <scope>NUCLEOTIDE SEQUENCE</scope>
    <source>
        <strain evidence="7">ATCC 8486</strain>
    </source>
</reference>
<feature type="domain" description="PTS EIIA type-4" evidence="6">
    <location>
        <begin position="1"/>
        <end position="125"/>
    </location>
</feature>
<dbReference type="SUPFAM" id="SSF53062">
    <property type="entry name" value="PTS system fructose IIA component-like"/>
    <property type="match status" value="1"/>
</dbReference>
<evidence type="ECO:0000313" key="10">
    <source>
        <dbReference type="Proteomes" id="UP001215087"/>
    </source>
</evidence>
<dbReference type="PANTHER" id="PTHR38594:SF1">
    <property type="entry name" value="PEP-DEPENDENT DIHYDROXYACETONE KINASE, PHOSPHORYL DONOR SUBUNIT DHAM"/>
    <property type="match status" value="1"/>
</dbReference>
<dbReference type="GO" id="GO:0016020">
    <property type="term" value="C:membrane"/>
    <property type="evidence" value="ECO:0007669"/>
    <property type="project" value="InterPro"/>
</dbReference>
<comment type="function">
    <text evidence="2">Component of the dihydroxyacetone kinase complex, which is responsible for the phosphoenolpyruvate (PEP)-dependent phosphorylation of dihydroxyacetone. DhaM serves as the phosphoryl donor. Is phosphorylated by phosphoenolpyruvate in an EI- and HPr-dependent reaction, and a phosphorelay system on histidine residues finally leads to phosphoryl transfer to DhaL and dihydroxyacetone.</text>
</comment>
<dbReference type="Proteomes" id="UP001215087">
    <property type="component" value="Unassembled WGS sequence"/>
</dbReference>
<evidence type="ECO:0000256" key="3">
    <source>
        <dbReference type="ARBA" id="ARBA00012095"/>
    </source>
</evidence>
<dbReference type="RefSeq" id="WP_013381369.1">
    <property type="nucleotide sequence ID" value="NZ_CP019962.1"/>
</dbReference>
<dbReference type="KEGG" id="elim:B2M23_14015"/>
<dbReference type="PROSITE" id="PS51096">
    <property type="entry name" value="PTS_EIIA_TYPE_4"/>
    <property type="match status" value="1"/>
</dbReference>
<dbReference type="GO" id="GO:0047324">
    <property type="term" value="F:phosphoenolpyruvate-glycerone phosphotransferase activity"/>
    <property type="evidence" value="ECO:0007669"/>
    <property type="project" value="UniProtKB-EC"/>
</dbReference>
<dbReference type="AlphaFoldDB" id="A0A0U3FW06"/>
<evidence type="ECO:0000256" key="1">
    <source>
        <dbReference type="ARBA" id="ARBA00001113"/>
    </source>
</evidence>
<gene>
    <name evidence="8" type="primary">dhaM</name>
    <name evidence="7" type="ORF">B2M23_14015</name>
    <name evidence="8" type="ORF">PTZ04_20200</name>
</gene>
<evidence type="ECO:0000256" key="5">
    <source>
        <dbReference type="ARBA" id="ARBA00046577"/>
    </source>
</evidence>
<comment type="catalytic activity">
    <reaction evidence="1">
        <text>dihydroxyacetone + phosphoenolpyruvate = dihydroxyacetone phosphate + pyruvate</text>
        <dbReference type="Rhea" id="RHEA:18381"/>
        <dbReference type="ChEBI" id="CHEBI:15361"/>
        <dbReference type="ChEBI" id="CHEBI:16016"/>
        <dbReference type="ChEBI" id="CHEBI:57642"/>
        <dbReference type="ChEBI" id="CHEBI:58702"/>
        <dbReference type="EC" id="2.7.1.121"/>
    </reaction>
</comment>
<dbReference type="GO" id="GO:0019563">
    <property type="term" value="P:glycerol catabolic process"/>
    <property type="evidence" value="ECO:0007669"/>
    <property type="project" value="InterPro"/>
</dbReference>
<evidence type="ECO:0000313" key="8">
    <source>
        <dbReference type="EMBL" id="MDE1472587.1"/>
    </source>
</evidence>
<dbReference type="EC" id="2.7.1.121" evidence="3"/>
<protein>
    <recommendedName>
        <fullName evidence="3">phosphoenolpyruvate--glycerone phosphotransferase</fullName>
        <ecNumber evidence="3">2.7.1.121</ecNumber>
    </recommendedName>
</protein>
<dbReference type="GeneID" id="68364058"/>